<comment type="caution">
    <text evidence="2">The sequence shown here is derived from an EMBL/GenBank/DDBJ whole genome shotgun (WGS) entry which is preliminary data.</text>
</comment>
<dbReference type="RefSeq" id="WP_058527687.1">
    <property type="nucleotide sequence ID" value="NZ_CAAAHY010000013.1"/>
</dbReference>
<evidence type="ECO:0000313" key="2">
    <source>
        <dbReference type="EMBL" id="KTC94434.1"/>
    </source>
</evidence>
<dbReference type="Proteomes" id="UP000054773">
    <property type="component" value="Unassembled WGS sequence"/>
</dbReference>
<keyword evidence="1" id="KW-0175">Coiled coil</keyword>
<protein>
    <submittedName>
        <fullName evidence="2">Effector protein A, substrate of the Dot/Icm secretion system</fullName>
    </submittedName>
</protein>
<proteinExistence type="predicted"/>
<name>A0A0W0TFS9_LEGER</name>
<evidence type="ECO:0000256" key="1">
    <source>
        <dbReference type="SAM" id="Coils"/>
    </source>
</evidence>
<dbReference type="OrthoDB" id="5648418at2"/>
<evidence type="ECO:0000313" key="3">
    <source>
        <dbReference type="Proteomes" id="UP000054773"/>
    </source>
</evidence>
<feature type="coiled-coil region" evidence="1">
    <location>
        <begin position="193"/>
        <end position="257"/>
    </location>
</feature>
<sequence length="797" mass="92488">MKEELRGLATQLLTSPPKDFFSLYNRFVHYDHLFNQSSPLPQEAHALWLCLNDFRTLLLRWKSNTDKQAARAAIIDEQKSNQSEIRQINESLKAHELEASQLKEQLEEPYQQLHSVYAKIQSQKEPLLALPVYTGLREREVLISRLEETLTKELNAIKFDDLKLILNKNWLRINDIQKQLKALHIDLISYRNIELLRGELENIQSQIAGQERYLQAFTRYSQHLKDSLSHQDLSSTISQLSNELEASRQTLREITNDIDQFDLSTDIKRDLKYLFDEAPDKENLLYIKSWQQVISTSKLNPLAWVNWFSNKNYTQDVKSMEQHYAYLLLLFKRYKLLADIDLLEKKRGNAQAMLPEAPNEGQTASDSVKRSMIQLIQSYNTSYSGEQCSSLELKQELDKLCLAASNHIARLGSGLKLVQELSHLLSENTRLRTHNNIVHGNELDLTPTQIKRLTEETPDRKIRIQELIRQISLCKDYLVKMQHVSLSDAQTMALNLRKINLKQRGKELRAELAKQPLPKALMEEHEQLETVLPLQWQQLKALLTEPDHEKDDPLIVVQHVPLKQGIEYHQKLDVVHQQILAQLQGMEPGFKQWYQQLFIVLQSQANDKRHYYQAAQLLRDIHFELEYPDPINPYAVLQAYQRLAPSPEKDWDHLLNLKPAVPVVDKKPGALRSSSLNTRLDTLYTHQAGLKNKHPREAILLEQATLNLHQLAHLAEGDDKRDELQNTQACLADPRYDSLQKHRGFLKVVELIAQFITELIRLVSRKADDYRHRFFFIPTCSSQLLQSTSSELISCPA</sequence>
<dbReference type="PATRIC" id="fig|448.7.peg.2726"/>
<dbReference type="AlphaFoldDB" id="A0A0W0TFS9"/>
<reference evidence="2 3" key="1">
    <citation type="submission" date="2015-11" db="EMBL/GenBank/DDBJ databases">
        <title>Genomic analysis of 38 Legionella species identifies large and diverse effector repertoires.</title>
        <authorList>
            <person name="Burstein D."/>
            <person name="Amaro F."/>
            <person name="Zusman T."/>
            <person name="Lifshitz Z."/>
            <person name="Cohen O."/>
            <person name="Gilbert J.A."/>
            <person name="Pupko T."/>
            <person name="Shuman H.A."/>
            <person name="Segal G."/>
        </authorList>
    </citation>
    <scope>NUCLEOTIDE SEQUENCE [LARGE SCALE GENOMIC DNA]</scope>
    <source>
        <strain evidence="2 3">SE-32A-C8</strain>
    </source>
</reference>
<dbReference type="STRING" id="448.Lery_2601"/>
<dbReference type="EMBL" id="LNYA01000034">
    <property type="protein sequence ID" value="KTC94434.1"/>
    <property type="molecule type" value="Genomic_DNA"/>
</dbReference>
<accession>A0A0W0TFS9</accession>
<keyword evidence="3" id="KW-1185">Reference proteome</keyword>
<gene>
    <name evidence="2" type="primary">lepA</name>
    <name evidence="2" type="ORF">Lery_2601</name>
</gene>
<organism evidence="2 3">
    <name type="scientific">Legionella erythra</name>
    <dbReference type="NCBI Taxonomy" id="448"/>
    <lineage>
        <taxon>Bacteria</taxon>
        <taxon>Pseudomonadati</taxon>
        <taxon>Pseudomonadota</taxon>
        <taxon>Gammaproteobacteria</taxon>
        <taxon>Legionellales</taxon>
        <taxon>Legionellaceae</taxon>
        <taxon>Legionella</taxon>
    </lineage>
</organism>